<evidence type="ECO:0008006" key="3">
    <source>
        <dbReference type="Google" id="ProtNLM"/>
    </source>
</evidence>
<name>S6AJY2_SULDS</name>
<sequence length="653" mass="71094">MILLAFFSPGVEAGQITLSIDDISSPAFHAKAISATLDGPNFSRLEARIGEFSLRERTWRKVRLTCVKTQWKNGEIRCDQGELDLGEKLPVRFVYQQQSKTLALTLNFPLGETWQLGAQWGKPGWKVRVEARNGQVVRLAGFLPQGGVRPTAGTWSGSIGLDGSHAGVESVTADAVFKDIAFADASGLHAGEKIGGGVRCDVSRRKDGWLWRGEVDWKSGEIFWQPIYFADGGHRFVGQGSLEAGLLRVNQGSLRLAGVGEAQLSGAWDMAGRGLTDFDLKAAGIDVAGLYKVLLKPFLEKTAFVKLQAKGAADLAWRYRDGVTTDFDLNLRAAEFVDEDQRFALHGMNAHIPWSNIEERQAEFGFQSGEVLRLALGETRVLLTTRGWQISTPDFSIPLLDGRINVDGFTASRSDGAWQWRFSGGLAPVSMERFSEALKLPLMHGTLSGIIPAVSYAGGNLKVDGALLFKVFDGTVVVKDLSLLEPFGRVPRLSATLDMRNLDLDLLTSAFSFGNMQGRIDVAVGGLELSNWRPVKFDANVASSPGNYPKKISQKAVQSISSLGGAGAAAAIQRSFLSFFEQFGYDRIGLSCVLRNGVCLMDGVEPALHGYVIVKGGGIPAISVIGYNREVSWDELLERLKRVTQKNVKPVIQ</sequence>
<proteinExistence type="predicted"/>
<dbReference type="Proteomes" id="UP000015559">
    <property type="component" value="Chromosome"/>
</dbReference>
<dbReference type="STRING" id="1163617.SCD_n01045"/>
<dbReference type="eggNOG" id="COG2911">
    <property type="taxonomic scope" value="Bacteria"/>
</dbReference>
<dbReference type="EMBL" id="AP013066">
    <property type="protein sequence ID" value="BAN34884.1"/>
    <property type="molecule type" value="Genomic_DNA"/>
</dbReference>
<reference evidence="1 2" key="1">
    <citation type="journal article" date="2012" name="Appl. Environ. Microbiol.">
        <title>Draft genome sequence of a psychrotolerant sulfur-oxidizing bacterium, Sulfuricella denitrificans skB26, and proteomic insights into cold adaptation.</title>
        <authorList>
            <person name="Watanabe T."/>
            <person name="Kojima H."/>
            <person name="Fukui M."/>
        </authorList>
    </citation>
    <scope>NUCLEOTIDE SEQUENCE [LARGE SCALE GENOMIC DNA]</scope>
    <source>
        <strain evidence="2">skB26</strain>
    </source>
</reference>
<dbReference type="HOGENOM" id="CLU_025492_0_0_4"/>
<organism evidence="1 2">
    <name type="scientific">Sulfuricella denitrificans (strain DSM 22764 / NBRC 105220 / skB26)</name>
    <dbReference type="NCBI Taxonomy" id="1163617"/>
    <lineage>
        <taxon>Bacteria</taxon>
        <taxon>Pseudomonadati</taxon>
        <taxon>Pseudomonadota</taxon>
        <taxon>Betaproteobacteria</taxon>
        <taxon>Nitrosomonadales</taxon>
        <taxon>Sulfuricellaceae</taxon>
        <taxon>Sulfuricella</taxon>
    </lineage>
</organism>
<dbReference type="AlphaFoldDB" id="S6AJY2"/>
<evidence type="ECO:0000313" key="1">
    <source>
        <dbReference type="EMBL" id="BAN34884.1"/>
    </source>
</evidence>
<gene>
    <name evidence="1" type="ORF">SCD_n01045</name>
</gene>
<accession>S6AJY2</accession>
<keyword evidence="2" id="KW-1185">Reference proteome</keyword>
<dbReference type="KEGG" id="sdr:SCD_n01045"/>
<protein>
    <recommendedName>
        <fullName evidence="3">Dicarboxylate transport domain-containing protein</fullName>
    </recommendedName>
</protein>
<evidence type="ECO:0000313" key="2">
    <source>
        <dbReference type="Proteomes" id="UP000015559"/>
    </source>
</evidence>